<comment type="caution">
    <text evidence="10">The sequence shown here is derived from an EMBL/GenBank/DDBJ whole genome shotgun (WGS) entry which is preliminary data.</text>
</comment>
<evidence type="ECO:0000256" key="2">
    <source>
        <dbReference type="ARBA" id="ARBA00022525"/>
    </source>
</evidence>
<keyword evidence="4" id="KW-0732">Signal</keyword>
<comment type="similarity">
    <text evidence="7">Belongs to the venom Kunitz-type family. 03 (sub-Kunitz) subfamily.</text>
</comment>
<dbReference type="SUPFAM" id="SSF57362">
    <property type="entry name" value="BPTI-like"/>
    <property type="match status" value="2"/>
</dbReference>
<dbReference type="InterPro" id="IPR036880">
    <property type="entry name" value="Kunitz_BPTI_sf"/>
</dbReference>
<evidence type="ECO:0000256" key="6">
    <source>
        <dbReference type="ARBA" id="ARBA00023157"/>
    </source>
</evidence>
<sequence>SATNEDICYLDPDLGGCNAFNIRYYYNRFTGECHEFIFGGCLGNNNNFETLEECQEFCEGFALEKTCDKKGERGPCEGYLVRYYYDKETDECKTFIYGGCRGNTNNFRLQKECMETCSTTEK</sequence>
<dbReference type="PRINTS" id="PR00759">
    <property type="entry name" value="BASICPTASE"/>
</dbReference>
<dbReference type="AlphaFoldDB" id="A0A4Y2XB23"/>
<dbReference type="InterPro" id="IPR020901">
    <property type="entry name" value="Prtase_inh_Kunz-CS"/>
</dbReference>
<keyword evidence="6" id="KW-1015">Disulfide bond</keyword>
<dbReference type="EMBL" id="BGPR01073635">
    <property type="protein sequence ID" value="GBO46154.1"/>
    <property type="molecule type" value="Genomic_DNA"/>
</dbReference>
<dbReference type="GO" id="GO:0005615">
    <property type="term" value="C:extracellular space"/>
    <property type="evidence" value="ECO:0007669"/>
    <property type="project" value="TreeGrafter"/>
</dbReference>
<dbReference type="PROSITE" id="PS00280">
    <property type="entry name" value="BPTI_KUNITZ_1"/>
    <property type="match status" value="1"/>
</dbReference>
<dbReference type="PANTHER" id="PTHR10083:SF328">
    <property type="entry name" value="TISSUE FACTOR PATHWAY INHIBITOR"/>
    <property type="match status" value="1"/>
</dbReference>
<dbReference type="Proteomes" id="UP000499080">
    <property type="component" value="Unassembled WGS sequence"/>
</dbReference>
<evidence type="ECO:0000256" key="7">
    <source>
        <dbReference type="ARBA" id="ARBA00038506"/>
    </source>
</evidence>
<proteinExistence type="inferred from homology"/>
<keyword evidence="11" id="KW-1185">Reference proteome</keyword>
<keyword evidence="3" id="KW-0646">Protease inhibitor</keyword>
<dbReference type="FunFam" id="4.10.410.10:FF:000020">
    <property type="entry name" value="Collagen, type VI, alpha 3"/>
    <property type="match status" value="2"/>
</dbReference>
<evidence type="ECO:0000259" key="9">
    <source>
        <dbReference type="PROSITE" id="PS50279"/>
    </source>
</evidence>
<feature type="domain" description="BPTI/Kunitz inhibitor" evidence="9">
    <location>
        <begin position="8"/>
        <end position="58"/>
    </location>
</feature>
<evidence type="ECO:0000313" key="10">
    <source>
        <dbReference type="EMBL" id="GBO46154.1"/>
    </source>
</evidence>
<evidence type="ECO:0000256" key="5">
    <source>
        <dbReference type="ARBA" id="ARBA00022900"/>
    </source>
</evidence>
<dbReference type="InterPro" id="IPR050098">
    <property type="entry name" value="TFPI/VKTCI-like"/>
</dbReference>
<organism evidence="10 11">
    <name type="scientific">Araneus ventricosus</name>
    <name type="common">Orbweaver spider</name>
    <name type="synonym">Epeira ventricosa</name>
    <dbReference type="NCBI Taxonomy" id="182803"/>
    <lineage>
        <taxon>Eukaryota</taxon>
        <taxon>Metazoa</taxon>
        <taxon>Ecdysozoa</taxon>
        <taxon>Arthropoda</taxon>
        <taxon>Chelicerata</taxon>
        <taxon>Arachnida</taxon>
        <taxon>Araneae</taxon>
        <taxon>Araneomorphae</taxon>
        <taxon>Entelegynae</taxon>
        <taxon>Araneoidea</taxon>
        <taxon>Araneidae</taxon>
        <taxon>Araneus</taxon>
    </lineage>
</organism>
<evidence type="ECO:0000256" key="8">
    <source>
        <dbReference type="ARBA" id="ARBA00093388"/>
    </source>
</evidence>
<dbReference type="InterPro" id="IPR002223">
    <property type="entry name" value="Kunitz_BPTI"/>
</dbReference>
<dbReference type="PROSITE" id="PS50279">
    <property type="entry name" value="BPTI_KUNITZ_2"/>
    <property type="match status" value="2"/>
</dbReference>
<dbReference type="GO" id="GO:0004867">
    <property type="term" value="F:serine-type endopeptidase inhibitor activity"/>
    <property type="evidence" value="ECO:0007669"/>
    <property type="project" value="UniProtKB-KW"/>
</dbReference>
<dbReference type="Pfam" id="PF00014">
    <property type="entry name" value="Kunitz_BPTI"/>
    <property type="match status" value="2"/>
</dbReference>
<evidence type="ECO:0000256" key="3">
    <source>
        <dbReference type="ARBA" id="ARBA00022690"/>
    </source>
</evidence>
<comment type="subcellular location">
    <subcellularLocation>
        <location evidence="1">Secreted</location>
    </subcellularLocation>
</comment>
<evidence type="ECO:0000256" key="1">
    <source>
        <dbReference type="ARBA" id="ARBA00004613"/>
    </source>
</evidence>
<dbReference type="SMART" id="SM00131">
    <property type="entry name" value="KU"/>
    <property type="match status" value="2"/>
</dbReference>
<accession>A0A4Y2XB23</accession>
<dbReference type="CDD" id="cd00109">
    <property type="entry name" value="Kunitz-type"/>
    <property type="match status" value="2"/>
</dbReference>
<dbReference type="Gene3D" id="4.10.410.10">
    <property type="entry name" value="Pancreatic trypsin inhibitor Kunitz domain"/>
    <property type="match status" value="2"/>
</dbReference>
<reference evidence="10 11" key="1">
    <citation type="journal article" date="2019" name="Sci. Rep.">
        <title>Orb-weaving spider Araneus ventricosus genome elucidates the spidroin gene catalogue.</title>
        <authorList>
            <person name="Kono N."/>
            <person name="Nakamura H."/>
            <person name="Ohtoshi R."/>
            <person name="Moran D.A.P."/>
            <person name="Shinohara A."/>
            <person name="Yoshida Y."/>
            <person name="Fujiwara M."/>
            <person name="Mori M."/>
            <person name="Tomita M."/>
            <person name="Arakawa K."/>
        </authorList>
    </citation>
    <scope>NUCLEOTIDE SEQUENCE [LARGE SCALE GENOMIC DNA]</scope>
</reference>
<keyword evidence="2" id="KW-0964">Secreted</keyword>
<name>A0A4Y2XB23_ARAVE</name>
<feature type="domain" description="BPTI/Kunitz inhibitor" evidence="9">
    <location>
        <begin position="67"/>
        <end position="117"/>
    </location>
</feature>
<feature type="non-terminal residue" evidence="10">
    <location>
        <position position="1"/>
    </location>
</feature>
<gene>
    <name evidence="10" type="primary">VKT3</name>
    <name evidence="10" type="ORF">AVEN_212425_1</name>
</gene>
<evidence type="ECO:0000313" key="11">
    <source>
        <dbReference type="Proteomes" id="UP000499080"/>
    </source>
</evidence>
<protein>
    <submittedName>
        <fullName evidence="10">Kunitz-type serine protease inhibitor bitisilin-3</fullName>
    </submittedName>
</protein>
<evidence type="ECO:0000256" key="4">
    <source>
        <dbReference type="ARBA" id="ARBA00022729"/>
    </source>
</evidence>
<dbReference type="PANTHER" id="PTHR10083">
    <property type="entry name" value="KUNITZ-TYPE PROTEASE INHIBITOR-RELATED"/>
    <property type="match status" value="1"/>
</dbReference>
<dbReference type="OrthoDB" id="4473401at2759"/>
<comment type="function">
    <text evidence="8">Serine protease inhibitor that inhibits trypsin at a molar ratio of 1:1.</text>
</comment>
<keyword evidence="5" id="KW-0722">Serine protease inhibitor</keyword>